<sequence length="85" mass="8230">MLTGAVLTCLAVVGGGVIPALLRPAPPIVMTPPETGRAASRAAGRLAERHGVTLPAFSEPTNVTSGGAGTGVDAGRSPCGVLTGP</sequence>
<dbReference type="RefSeq" id="WP_106243127.1">
    <property type="nucleotide sequence ID" value="NZ_PVNG01000010.1"/>
</dbReference>
<dbReference type="EMBL" id="PVNG01000010">
    <property type="protein sequence ID" value="PRX63709.1"/>
    <property type="molecule type" value="Genomic_DNA"/>
</dbReference>
<organism evidence="2 3">
    <name type="scientific">Nonomuraea fuscirosea</name>
    <dbReference type="NCBI Taxonomy" id="1291556"/>
    <lineage>
        <taxon>Bacteria</taxon>
        <taxon>Bacillati</taxon>
        <taxon>Actinomycetota</taxon>
        <taxon>Actinomycetes</taxon>
        <taxon>Streptosporangiales</taxon>
        <taxon>Streptosporangiaceae</taxon>
        <taxon>Nonomuraea</taxon>
    </lineage>
</organism>
<accession>A0A2T0MX82</accession>
<evidence type="ECO:0000313" key="3">
    <source>
        <dbReference type="Proteomes" id="UP000238312"/>
    </source>
</evidence>
<reference evidence="2 3" key="1">
    <citation type="submission" date="2018-03" db="EMBL/GenBank/DDBJ databases">
        <title>Genomic Encyclopedia of Type Strains, Phase III (KMG-III): the genomes of soil and plant-associated and newly described type strains.</title>
        <authorList>
            <person name="Whitman W."/>
        </authorList>
    </citation>
    <scope>NUCLEOTIDE SEQUENCE [LARGE SCALE GENOMIC DNA]</scope>
    <source>
        <strain evidence="2 3">CGMCC 4.7104</strain>
    </source>
</reference>
<gene>
    <name evidence="2" type="ORF">B0I32_110161</name>
</gene>
<feature type="region of interest" description="Disordered" evidence="1">
    <location>
        <begin position="52"/>
        <end position="85"/>
    </location>
</feature>
<proteinExistence type="predicted"/>
<dbReference type="AlphaFoldDB" id="A0A2T0MX82"/>
<comment type="caution">
    <text evidence="2">The sequence shown here is derived from an EMBL/GenBank/DDBJ whole genome shotgun (WGS) entry which is preliminary data.</text>
</comment>
<evidence type="ECO:0000256" key="1">
    <source>
        <dbReference type="SAM" id="MobiDB-lite"/>
    </source>
</evidence>
<dbReference type="Proteomes" id="UP000238312">
    <property type="component" value="Unassembled WGS sequence"/>
</dbReference>
<protein>
    <submittedName>
        <fullName evidence="2">Uncharacterized protein</fullName>
    </submittedName>
</protein>
<name>A0A2T0MX82_9ACTN</name>
<evidence type="ECO:0000313" key="2">
    <source>
        <dbReference type="EMBL" id="PRX63709.1"/>
    </source>
</evidence>
<keyword evidence="3" id="KW-1185">Reference proteome</keyword>